<sequence length="116" mass="13379">MKKWVGEALKPLRDRVVIATKFGFTFGDDNKQQILNSRPEHIRQAVEGSLRRLKTDVIDLLYQHRVDPDVPIEDVGRHRERSDCWKARVKHFGLSGGWRSNHSPRSCGTAGYRPTE</sequence>
<feature type="domain" description="NADP-dependent oxidoreductase" evidence="3">
    <location>
        <begin position="3"/>
        <end position="78"/>
    </location>
</feature>
<evidence type="ECO:0000259" key="3">
    <source>
        <dbReference type="Pfam" id="PF00248"/>
    </source>
</evidence>
<feature type="region of interest" description="Disordered" evidence="2">
    <location>
        <begin position="97"/>
        <end position="116"/>
    </location>
</feature>
<dbReference type="Pfam" id="PF00248">
    <property type="entry name" value="Aldo_ket_red"/>
    <property type="match status" value="1"/>
</dbReference>
<dbReference type="GO" id="GO:0016491">
    <property type="term" value="F:oxidoreductase activity"/>
    <property type="evidence" value="ECO:0007669"/>
    <property type="project" value="UniProtKB-KW"/>
</dbReference>
<proteinExistence type="predicted"/>
<dbReference type="PANTHER" id="PTHR43625">
    <property type="entry name" value="AFLATOXIN B1 ALDEHYDE REDUCTASE"/>
    <property type="match status" value="1"/>
</dbReference>
<evidence type="ECO:0000256" key="2">
    <source>
        <dbReference type="SAM" id="MobiDB-lite"/>
    </source>
</evidence>
<keyword evidence="1 4" id="KW-0560">Oxidoreductase</keyword>
<dbReference type="EC" id="1.1.1.-" evidence="4"/>
<accession>A0A4U9TXD3</accession>
<dbReference type="InterPro" id="IPR036812">
    <property type="entry name" value="NAD(P)_OxRdtase_dom_sf"/>
</dbReference>
<dbReference type="Gene3D" id="3.20.20.100">
    <property type="entry name" value="NADP-dependent oxidoreductase domain"/>
    <property type="match status" value="1"/>
</dbReference>
<reference evidence="4" key="1">
    <citation type="submission" date="2019-05" db="EMBL/GenBank/DDBJ databases">
        <authorList>
            <consortium name="Pathogen Informatics"/>
        </authorList>
    </citation>
    <scope>NUCLEOTIDE SEQUENCE [LARGE SCALE GENOMIC DNA]</scope>
    <source>
        <strain evidence="4">NCTC12965</strain>
    </source>
</reference>
<evidence type="ECO:0000313" key="4">
    <source>
        <dbReference type="EMBL" id="VTR23212.1"/>
    </source>
</evidence>
<dbReference type="AlphaFoldDB" id="A0A4U9TXD3"/>
<dbReference type="PANTHER" id="PTHR43625:SF27">
    <property type="entry name" value="ALDO-KETO REDUCTASE"/>
    <property type="match status" value="1"/>
</dbReference>
<gene>
    <name evidence="4" type="primary">yhdN_2</name>
    <name evidence="4" type="ORF">NCTC12965_01710</name>
</gene>
<dbReference type="GO" id="GO:0005737">
    <property type="term" value="C:cytoplasm"/>
    <property type="evidence" value="ECO:0007669"/>
    <property type="project" value="TreeGrafter"/>
</dbReference>
<dbReference type="InterPro" id="IPR023210">
    <property type="entry name" value="NADP_OxRdtase_dom"/>
</dbReference>
<dbReference type="SUPFAM" id="SSF51430">
    <property type="entry name" value="NAD(P)-linked oxidoreductase"/>
    <property type="match status" value="1"/>
</dbReference>
<protein>
    <submittedName>
        <fullName evidence="4">General stress protein 69</fullName>
        <ecNumber evidence="4">1.1.1.-</ecNumber>
    </submittedName>
</protein>
<evidence type="ECO:0000256" key="1">
    <source>
        <dbReference type="ARBA" id="ARBA00023002"/>
    </source>
</evidence>
<dbReference type="EMBL" id="CABEEZ010000031">
    <property type="protein sequence ID" value="VTR23212.1"/>
    <property type="molecule type" value="Genomic_DNA"/>
</dbReference>
<organism evidence="4">
    <name type="scientific">Serratia fonticola</name>
    <dbReference type="NCBI Taxonomy" id="47917"/>
    <lineage>
        <taxon>Bacteria</taxon>
        <taxon>Pseudomonadati</taxon>
        <taxon>Pseudomonadota</taxon>
        <taxon>Gammaproteobacteria</taxon>
        <taxon>Enterobacterales</taxon>
        <taxon>Yersiniaceae</taxon>
        <taxon>Serratia</taxon>
    </lineage>
</organism>
<dbReference type="InterPro" id="IPR050791">
    <property type="entry name" value="Aldo-Keto_reductase"/>
</dbReference>
<name>A0A4U9TXD3_SERFO</name>